<dbReference type="Proteomes" id="UP001140949">
    <property type="component" value="Unassembled WGS sequence"/>
</dbReference>
<evidence type="ECO:0000313" key="3">
    <source>
        <dbReference type="Proteomes" id="UP001140949"/>
    </source>
</evidence>
<gene>
    <name evidence="2" type="ORF">M6B38_415795</name>
</gene>
<proteinExistence type="predicted"/>
<evidence type="ECO:0000256" key="1">
    <source>
        <dbReference type="SAM" id="SignalP"/>
    </source>
</evidence>
<sequence length="65" mass="6975">MLGKLSNILVLLLACHIAIRNIMSAPRDGNLTRLGEGEIVGVLEANSAHLVSPDAVIKVFRNLNI</sequence>
<dbReference type="PROSITE" id="PS51257">
    <property type="entry name" value="PROKAR_LIPOPROTEIN"/>
    <property type="match status" value="1"/>
</dbReference>
<feature type="signal peptide" evidence="1">
    <location>
        <begin position="1"/>
        <end position="24"/>
    </location>
</feature>
<keyword evidence="2" id="KW-0687">Ribonucleoprotein</keyword>
<protein>
    <submittedName>
        <fullName evidence="2">60S ribosomal protein L18-3</fullName>
    </submittedName>
</protein>
<evidence type="ECO:0000313" key="2">
    <source>
        <dbReference type="EMBL" id="KAJ6816787.1"/>
    </source>
</evidence>
<dbReference type="EMBL" id="JANAVB010028196">
    <property type="protein sequence ID" value="KAJ6816787.1"/>
    <property type="molecule type" value="Genomic_DNA"/>
</dbReference>
<keyword evidence="1" id="KW-0732">Signal</keyword>
<dbReference type="GO" id="GO:0005840">
    <property type="term" value="C:ribosome"/>
    <property type="evidence" value="ECO:0007669"/>
    <property type="project" value="UniProtKB-KW"/>
</dbReference>
<keyword evidence="2" id="KW-0689">Ribosomal protein</keyword>
<keyword evidence="3" id="KW-1185">Reference proteome</keyword>
<dbReference type="AlphaFoldDB" id="A0AAX6FK43"/>
<feature type="chain" id="PRO_5043926513" evidence="1">
    <location>
        <begin position="25"/>
        <end position="65"/>
    </location>
</feature>
<reference evidence="2" key="2">
    <citation type="submission" date="2023-04" db="EMBL/GenBank/DDBJ databases">
        <authorList>
            <person name="Bruccoleri R.E."/>
            <person name="Oakeley E.J."/>
            <person name="Faust A.-M."/>
            <person name="Dessus-Babus S."/>
            <person name="Altorfer M."/>
            <person name="Burckhardt D."/>
            <person name="Oertli M."/>
            <person name="Naumann U."/>
            <person name="Petersen F."/>
            <person name="Wong J."/>
        </authorList>
    </citation>
    <scope>NUCLEOTIDE SEQUENCE</scope>
    <source>
        <strain evidence="2">GSM-AAB239-AS_SAM_17_03QT</strain>
        <tissue evidence="2">Leaf</tissue>
    </source>
</reference>
<organism evidence="2 3">
    <name type="scientific">Iris pallida</name>
    <name type="common">Sweet iris</name>
    <dbReference type="NCBI Taxonomy" id="29817"/>
    <lineage>
        <taxon>Eukaryota</taxon>
        <taxon>Viridiplantae</taxon>
        <taxon>Streptophyta</taxon>
        <taxon>Embryophyta</taxon>
        <taxon>Tracheophyta</taxon>
        <taxon>Spermatophyta</taxon>
        <taxon>Magnoliopsida</taxon>
        <taxon>Liliopsida</taxon>
        <taxon>Asparagales</taxon>
        <taxon>Iridaceae</taxon>
        <taxon>Iridoideae</taxon>
        <taxon>Irideae</taxon>
        <taxon>Iris</taxon>
    </lineage>
</organism>
<reference evidence="2" key="1">
    <citation type="journal article" date="2023" name="GigaByte">
        <title>Genome assembly of the bearded iris, Iris pallida Lam.</title>
        <authorList>
            <person name="Bruccoleri R.E."/>
            <person name="Oakeley E.J."/>
            <person name="Faust A.M.E."/>
            <person name="Altorfer M."/>
            <person name="Dessus-Babus S."/>
            <person name="Burckhardt D."/>
            <person name="Oertli M."/>
            <person name="Naumann U."/>
            <person name="Petersen F."/>
            <person name="Wong J."/>
        </authorList>
    </citation>
    <scope>NUCLEOTIDE SEQUENCE</scope>
    <source>
        <strain evidence="2">GSM-AAB239-AS_SAM_17_03QT</strain>
    </source>
</reference>
<comment type="caution">
    <text evidence="2">The sequence shown here is derived from an EMBL/GenBank/DDBJ whole genome shotgun (WGS) entry which is preliminary data.</text>
</comment>
<accession>A0AAX6FK43</accession>
<name>A0AAX6FK43_IRIPA</name>